<evidence type="ECO:0000313" key="4">
    <source>
        <dbReference type="Proteomes" id="UP001465976"/>
    </source>
</evidence>
<proteinExistence type="predicted"/>
<dbReference type="CDD" id="cd00161">
    <property type="entry name" value="beta-trefoil_Ricin-like"/>
    <property type="match status" value="2"/>
</dbReference>
<reference evidence="3 4" key="1">
    <citation type="submission" date="2024-02" db="EMBL/GenBank/DDBJ databases">
        <title>A draft genome for the cacao thread blight pathogen Marasmius crinis-equi.</title>
        <authorList>
            <person name="Cohen S.P."/>
            <person name="Baruah I.K."/>
            <person name="Amoako-Attah I."/>
            <person name="Bukari Y."/>
            <person name="Meinhardt L.W."/>
            <person name="Bailey B.A."/>
        </authorList>
    </citation>
    <scope>NUCLEOTIDE SEQUENCE [LARGE SCALE GENOMIC DNA]</scope>
    <source>
        <strain evidence="3 4">GH-76</strain>
    </source>
</reference>
<protein>
    <recommendedName>
        <fullName evidence="2">Ricin B lectin domain-containing protein</fullName>
    </recommendedName>
</protein>
<feature type="domain" description="Ricin B lectin" evidence="2">
    <location>
        <begin position="219"/>
        <end position="378"/>
    </location>
</feature>
<dbReference type="Gene3D" id="2.80.10.50">
    <property type="match status" value="4"/>
</dbReference>
<sequence length="602" mass="64638">MHSTVFALLGLIALATAQVQLQSESPSFNAAGRQGCITASANQDGAAVVIQDCGAEPSVNSNWQVSQNTNPQPITVFGGSKCLDVINGADADGTKLQIWSCVPGSTNQQWIALSDSTFQWSGTNKCVDLTNGDTTNGNQLQIWTCDTANTNQKFSPLQSSGGTASYFVSVATYPNPPKMCMTAESNADGALVSIAPCDNVRASFQAGNNTWVFPQESTAGPITTFGGSKCLDIANGDNFNGNTLQIWTCVDGSANQQFTVSPSSRTIAWAVNNKCVDITDSNVNTGTRLPNMTTPDLESSGFVDSDSTAFWAQFSTASQHSPLSLSMTANDGPSTNGFPEGYFIIRSAANKRVLDVGGGAAHDNAEILLWPSKESSLVESRRNPAANNQVFFVDEAGALCSKASGHAVDIEDEKLVLRRRRPITRPYPSHLSHPLPKFSYSEETQEISVTFLCDPNYYDSRSIDYSTSDATWKNKIHLLVSKPKPRNSNIFDAASNFVNNTIASGAYSLFGGGGQRAIAAEPGALAAIGAELGEDEILDEEQGEEAELDDSPDPLRRVRMITTHKRTVDDRNLVHSARNRRRWLVELVSASDARTSGLKYSP</sequence>
<dbReference type="InterPro" id="IPR035992">
    <property type="entry name" value="Ricin_B-like_lectins"/>
</dbReference>
<dbReference type="EMBL" id="JBAHYK010000865">
    <property type="protein sequence ID" value="KAL0570843.1"/>
    <property type="molecule type" value="Genomic_DNA"/>
</dbReference>
<dbReference type="SMART" id="SM00458">
    <property type="entry name" value="RICIN"/>
    <property type="match status" value="2"/>
</dbReference>
<evidence type="ECO:0000256" key="1">
    <source>
        <dbReference type="SAM" id="SignalP"/>
    </source>
</evidence>
<feature type="domain" description="Ricin B lectin" evidence="2">
    <location>
        <begin position="25"/>
        <end position="157"/>
    </location>
</feature>
<feature type="signal peptide" evidence="1">
    <location>
        <begin position="1"/>
        <end position="17"/>
    </location>
</feature>
<dbReference type="Proteomes" id="UP001465976">
    <property type="component" value="Unassembled WGS sequence"/>
</dbReference>
<dbReference type="SUPFAM" id="SSF50370">
    <property type="entry name" value="Ricin B-like lectins"/>
    <property type="match status" value="3"/>
</dbReference>
<gene>
    <name evidence="3" type="ORF">V5O48_011115</name>
</gene>
<dbReference type="Pfam" id="PF00652">
    <property type="entry name" value="Ricin_B_lectin"/>
    <property type="match status" value="2"/>
</dbReference>
<name>A0ABR3F6M8_9AGAR</name>
<dbReference type="PROSITE" id="PS50231">
    <property type="entry name" value="RICIN_B_LECTIN"/>
    <property type="match status" value="2"/>
</dbReference>
<feature type="chain" id="PRO_5045319575" description="Ricin B lectin domain-containing protein" evidence="1">
    <location>
        <begin position="18"/>
        <end position="602"/>
    </location>
</feature>
<dbReference type="InterPro" id="IPR000772">
    <property type="entry name" value="Ricin_B_lectin"/>
</dbReference>
<accession>A0ABR3F6M8</accession>
<evidence type="ECO:0000313" key="3">
    <source>
        <dbReference type="EMBL" id="KAL0570843.1"/>
    </source>
</evidence>
<comment type="caution">
    <text evidence="3">The sequence shown here is derived from an EMBL/GenBank/DDBJ whole genome shotgun (WGS) entry which is preliminary data.</text>
</comment>
<keyword evidence="4" id="KW-1185">Reference proteome</keyword>
<organism evidence="3 4">
    <name type="scientific">Marasmius crinis-equi</name>
    <dbReference type="NCBI Taxonomy" id="585013"/>
    <lineage>
        <taxon>Eukaryota</taxon>
        <taxon>Fungi</taxon>
        <taxon>Dikarya</taxon>
        <taxon>Basidiomycota</taxon>
        <taxon>Agaricomycotina</taxon>
        <taxon>Agaricomycetes</taxon>
        <taxon>Agaricomycetidae</taxon>
        <taxon>Agaricales</taxon>
        <taxon>Marasmiineae</taxon>
        <taxon>Marasmiaceae</taxon>
        <taxon>Marasmius</taxon>
    </lineage>
</organism>
<evidence type="ECO:0000259" key="2">
    <source>
        <dbReference type="SMART" id="SM00458"/>
    </source>
</evidence>
<keyword evidence="1" id="KW-0732">Signal</keyword>